<protein>
    <submittedName>
        <fullName evidence="2">4'-phosphopantetheinyl transferase (Putative 4'-phosphopantetheinyl transferase))</fullName>
        <ecNumber evidence="2">2.7.8.-</ecNumber>
    </submittedName>
</protein>
<feature type="compositionally biased region" description="Low complexity" evidence="1">
    <location>
        <begin position="79"/>
        <end position="93"/>
    </location>
</feature>
<feature type="compositionally biased region" description="Polar residues" evidence="1">
    <location>
        <begin position="175"/>
        <end position="184"/>
    </location>
</feature>
<evidence type="ECO:0000256" key="1">
    <source>
        <dbReference type="SAM" id="MobiDB-lite"/>
    </source>
</evidence>
<feature type="region of interest" description="Disordered" evidence="1">
    <location>
        <begin position="55"/>
        <end position="93"/>
    </location>
</feature>
<feature type="compositionally biased region" description="Polar residues" evidence="1">
    <location>
        <begin position="192"/>
        <end position="206"/>
    </location>
</feature>
<feature type="compositionally biased region" description="Polar residues" evidence="1">
    <location>
        <begin position="128"/>
        <end position="156"/>
    </location>
</feature>
<evidence type="ECO:0000313" key="2">
    <source>
        <dbReference type="EMBL" id="VWO98239.1"/>
    </source>
</evidence>
<name>A0A5K1JZL7_9APHY</name>
<gene>
    <name evidence="2" type="primary">Q0P7J0</name>
</gene>
<feature type="compositionally biased region" description="Polar residues" evidence="1">
    <location>
        <begin position="68"/>
        <end position="78"/>
    </location>
</feature>
<accession>A0A5K1JZL7</accession>
<sequence length="354" mass="38678">MAQPPSTVVPYTYSARVLIKPGIVTVLHDGAPSCPDVVNAKLTVTRRFDDDLRSLEEESDTSDEEHLQPSNSLRAPSQSTIRTARSAASSRATTPIASVRVEAIPSSYDVPPSNSATVGSPPIRLTSRISSRQATPQRSSSATPPESATQRPSSTVLGCPSLEELTAQRKHSRVTRSASRSSLNIEHCRPETSANAANKGSGNTYRATPVLDDDDDDFSQYQRVTKKCLQTDEEKIAGAKYVTAWYYSEAGYSLSAPPTGMAKHPDLKAGDIFFHVVTHLEEPQMWVWVELSSGRCLWKVVVKGESRREDNRRLTVGLDSKKGAKKPVWVTDTWYKKMKDTARSKGKGKGNASG</sequence>
<reference evidence="2" key="1">
    <citation type="submission" date="2019-10" db="EMBL/GenBank/DDBJ databases">
        <authorList>
            <person name="Nor Muhammad N."/>
        </authorList>
    </citation>
    <scope>NUCLEOTIDE SEQUENCE</scope>
</reference>
<organism evidence="2">
    <name type="scientific">Ganoderma boninense</name>
    <dbReference type="NCBI Taxonomy" id="34458"/>
    <lineage>
        <taxon>Eukaryota</taxon>
        <taxon>Fungi</taxon>
        <taxon>Dikarya</taxon>
        <taxon>Basidiomycota</taxon>
        <taxon>Agaricomycotina</taxon>
        <taxon>Agaricomycetes</taxon>
        <taxon>Polyporales</taxon>
        <taxon>Polyporaceae</taxon>
        <taxon>Ganoderma</taxon>
    </lineage>
</organism>
<dbReference type="GO" id="GO:0016740">
    <property type="term" value="F:transferase activity"/>
    <property type="evidence" value="ECO:0007669"/>
    <property type="project" value="UniProtKB-KW"/>
</dbReference>
<dbReference type="EC" id="2.7.8.-" evidence="2"/>
<proteinExistence type="predicted"/>
<dbReference type="AlphaFoldDB" id="A0A5K1JZL7"/>
<dbReference type="EMBL" id="LR726822">
    <property type="protein sequence ID" value="VWO98239.1"/>
    <property type="molecule type" value="Genomic_DNA"/>
</dbReference>
<feature type="region of interest" description="Disordered" evidence="1">
    <location>
        <begin position="128"/>
        <end position="214"/>
    </location>
</feature>
<keyword evidence="2" id="KW-0808">Transferase</keyword>